<feature type="compositionally biased region" description="Basic and acidic residues" evidence="17">
    <location>
        <begin position="971"/>
        <end position="981"/>
    </location>
</feature>
<dbReference type="FunFam" id="2.30.42.10:FF:000010">
    <property type="entry name" value="Neurabin-1 isoform 1"/>
    <property type="match status" value="1"/>
</dbReference>
<feature type="coiled-coil region" evidence="16">
    <location>
        <begin position="630"/>
        <end position="773"/>
    </location>
</feature>
<dbReference type="SMART" id="SM00228">
    <property type="entry name" value="PDZ"/>
    <property type="match status" value="1"/>
</dbReference>
<dbReference type="Pfam" id="PF00595">
    <property type="entry name" value="PDZ"/>
    <property type="match status" value="1"/>
</dbReference>
<dbReference type="PANTHER" id="PTHR16154:SF22">
    <property type="entry name" value="NEURABIN-1"/>
    <property type="match status" value="1"/>
</dbReference>
<evidence type="ECO:0000256" key="4">
    <source>
        <dbReference type="ARBA" id="ARBA00022553"/>
    </source>
</evidence>
<keyword evidence="9" id="KW-0009">Actin-binding</keyword>
<keyword evidence="4" id="KW-0597">Phosphoprotein</keyword>
<evidence type="ECO:0000256" key="1">
    <source>
        <dbReference type="ARBA" id="ARBA00004245"/>
    </source>
</evidence>
<evidence type="ECO:0000256" key="10">
    <source>
        <dbReference type="ARBA" id="ARBA00023212"/>
    </source>
</evidence>
<feature type="compositionally biased region" description="Polar residues" evidence="17">
    <location>
        <begin position="955"/>
        <end position="970"/>
    </location>
</feature>
<feature type="coiled-coil region" evidence="16">
    <location>
        <begin position="519"/>
        <end position="546"/>
    </location>
</feature>
<evidence type="ECO:0000256" key="3">
    <source>
        <dbReference type="ARBA" id="ARBA00022490"/>
    </source>
</evidence>
<evidence type="ECO:0000256" key="15">
    <source>
        <dbReference type="ARBA" id="ARBA00082439"/>
    </source>
</evidence>
<dbReference type="GO" id="GO:0007015">
    <property type="term" value="P:actin filament organization"/>
    <property type="evidence" value="ECO:0007669"/>
    <property type="project" value="TreeGrafter"/>
</dbReference>
<keyword evidence="6" id="KW-0524">Neurogenesis</keyword>
<dbReference type="CDD" id="cd09512">
    <property type="entry name" value="SAM_Neurabin-like"/>
    <property type="match status" value="1"/>
</dbReference>
<keyword evidence="2" id="KW-0217">Developmental protein</keyword>
<feature type="region of interest" description="Disordered" evidence="17">
    <location>
        <begin position="1"/>
        <end position="153"/>
    </location>
</feature>
<dbReference type="Pfam" id="PF07647">
    <property type="entry name" value="SAM_2"/>
    <property type="match status" value="1"/>
</dbReference>
<feature type="compositionally biased region" description="Basic and acidic residues" evidence="17">
    <location>
        <begin position="91"/>
        <end position="100"/>
    </location>
</feature>
<evidence type="ECO:0000256" key="11">
    <source>
        <dbReference type="ARBA" id="ARBA00034103"/>
    </source>
</evidence>
<dbReference type="GO" id="GO:0015629">
    <property type="term" value="C:actin cytoskeleton"/>
    <property type="evidence" value="ECO:0007669"/>
    <property type="project" value="TreeGrafter"/>
</dbReference>
<evidence type="ECO:0000256" key="6">
    <source>
        <dbReference type="ARBA" id="ARBA00022902"/>
    </source>
</evidence>
<dbReference type="PANTHER" id="PTHR16154">
    <property type="entry name" value="NEURABIN"/>
    <property type="match status" value="1"/>
</dbReference>
<evidence type="ECO:0000256" key="12">
    <source>
        <dbReference type="ARBA" id="ARBA00067399"/>
    </source>
</evidence>
<accession>A0AAD7SIE1</accession>
<dbReference type="FunFam" id="1.10.150.50:FF:000008">
    <property type="entry name" value="Neurabin-1 isoform 1-like protein"/>
    <property type="match status" value="1"/>
</dbReference>
<proteinExistence type="predicted"/>
<evidence type="ECO:0000256" key="14">
    <source>
        <dbReference type="ARBA" id="ARBA00077125"/>
    </source>
</evidence>
<dbReference type="Pfam" id="PF17817">
    <property type="entry name" value="PDZ_5"/>
    <property type="match status" value="1"/>
</dbReference>
<dbReference type="InterPro" id="IPR013761">
    <property type="entry name" value="SAM/pointed_sf"/>
</dbReference>
<feature type="compositionally biased region" description="Low complexity" evidence="17">
    <location>
        <begin position="917"/>
        <end position="929"/>
    </location>
</feature>
<evidence type="ECO:0000256" key="5">
    <source>
        <dbReference type="ARBA" id="ARBA00022782"/>
    </source>
</evidence>
<feature type="domain" description="SAM" evidence="18">
    <location>
        <begin position="1180"/>
        <end position="1243"/>
    </location>
</feature>
<evidence type="ECO:0000313" key="20">
    <source>
        <dbReference type="EMBL" id="KAJ8403104.1"/>
    </source>
</evidence>
<dbReference type="GO" id="GO:0019722">
    <property type="term" value="P:calcium-mediated signaling"/>
    <property type="evidence" value="ECO:0007669"/>
    <property type="project" value="TreeGrafter"/>
</dbReference>
<evidence type="ECO:0000259" key="18">
    <source>
        <dbReference type="PROSITE" id="PS50105"/>
    </source>
</evidence>
<dbReference type="GO" id="GO:0014069">
    <property type="term" value="C:postsynaptic density"/>
    <property type="evidence" value="ECO:0007669"/>
    <property type="project" value="TreeGrafter"/>
</dbReference>
<dbReference type="Gene3D" id="1.10.150.50">
    <property type="entry name" value="Transcription Factor, Ets-1"/>
    <property type="match status" value="1"/>
</dbReference>
<reference evidence="20" key="1">
    <citation type="journal article" date="2023" name="Science">
        <title>Genome structures resolve the early diversification of teleost fishes.</title>
        <authorList>
            <person name="Parey E."/>
            <person name="Louis A."/>
            <person name="Montfort J."/>
            <person name="Bouchez O."/>
            <person name="Roques C."/>
            <person name="Iampietro C."/>
            <person name="Lluch J."/>
            <person name="Castinel A."/>
            <person name="Donnadieu C."/>
            <person name="Desvignes T."/>
            <person name="Floi Bucao C."/>
            <person name="Jouanno E."/>
            <person name="Wen M."/>
            <person name="Mejri S."/>
            <person name="Dirks R."/>
            <person name="Jansen H."/>
            <person name="Henkel C."/>
            <person name="Chen W.J."/>
            <person name="Zahm M."/>
            <person name="Cabau C."/>
            <person name="Klopp C."/>
            <person name="Thompson A.W."/>
            <person name="Robinson-Rechavi M."/>
            <person name="Braasch I."/>
            <person name="Lecointre G."/>
            <person name="Bobe J."/>
            <person name="Postlethwait J.H."/>
            <person name="Berthelot C."/>
            <person name="Roest Crollius H."/>
            <person name="Guiguen Y."/>
        </authorList>
    </citation>
    <scope>NUCLEOTIDE SEQUENCE</scope>
    <source>
        <strain evidence="20">NC1722</strain>
    </source>
</reference>
<feature type="compositionally biased region" description="Low complexity" evidence="17">
    <location>
        <begin position="834"/>
        <end position="844"/>
    </location>
</feature>
<feature type="compositionally biased region" description="Basic and acidic residues" evidence="17">
    <location>
        <begin position="1248"/>
        <end position="1268"/>
    </location>
</feature>
<dbReference type="InterPro" id="IPR040645">
    <property type="entry name" value="Neurabin-1/2_PDZ"/>
</dbReference>
<feature type="region of interest" description="Disordered" evidence="17">
    <location>
        <begin position="775"/>
        <end position="809"/>
    </location>
</feature>
<feature type="compositionally biased region" description="Basic and acidic residues" evidence="17">
    <location>
        <begin position="1"/>
        <end position="12"/>
    </location>
</feature>
<evidence type="ECO:0000256" key="13">
    <source>
        <dbReference type="ARBA" id="ARBA00076637"/>
    </source>
</evidence>
<dbReference type="SUPFAM" id="SSF47769">
    <property type="entry name" value="SAM/Pointed domain"/>
    <property type="match status" value="1"/>
</dbReference>
<comment type="subcellular location">
    <subcellularLocation>
        <location evidence="1">Cytoplasm</location>
        <location evidence="1">Cytoskeleton</location>
    </subcellularLocation>
    <subcellularLocation>
        <location evidence="11">Synapse</location>
    </subcellularLocation>
</comment>
<keyword evidence="3" id="KW-0963">Cytoplasm</keyword>
<feature type="region of interest" description="Disordered" evidence="17">
    <location>
        <begin position="1006"/>
        <end position="1084"/>
    </location>
</feature>
<evidence type="ECO:0000313" key="21">
    <source>
        <dbReference type="Proteomes" id="UP001221898"/>
    </source>
</evidence>
<evidence type="ECO:0000256" key="2">
    <source>
        <dbReference type="ARBA" id="ARBA00022473"/>
    </source>
</evidence>
<comment type="caution">
    <text evidence="20">The sequence shown here is derived from an EMBL/GenBank/DDBJ whole genome shotgun (WGS) entry which is preliminary data.</text>
</comment>
<dbReference type="InterPro" id="IPR036034">
    <property type="entry name" value="PDZ_sf"/>
</dbReference>
<organism evidence="20 21">
    <name type="scientific">Aldrovandia affinis</name>
    <dbReference type="NCBI Taxonomy" id="143900"/>
    <lineage>
        <taxon>Eukaryota</taxon>
        <taxon>Metazoa</taxon>
        <taxon>Chordata</taxon>
        <taxon>Craniata</taxon>
        <taxon>Vertebrata</taxon>
        <taxon>Euteleostomi</taxon>
        <taxon>Actinopterygii</taxon>
        <taxon>Neopterygii</taxon>
        <taxon>Teleostei</taxon>
        <taxon>Notacanthiformes</taxon>
        <taxon>Halosauridae</taxon>
        <taxon>Aldrovandia</taxon>
    </lineage>
</organism>
<keyword evidence="21" id="KW-1185">Reference proteome</keyword>
<dbReference type="EMBL" id="JAINUG010000060">
    <property type="protein sequence ID" value="KAJ8403104.1"/>
    <property type="molecule type" value="Genomic_DNA"/>
</dbReference>
<feature type="region of interest" description="Disordered" evidence="17">
    <location>
        <begin position="824"/>
        <end position="991"/>
    </location>
</feature>
<feature type="compositionally biased region" description="Basic and acidic residues" evidence="17">
    <location>
        <begin position="113"/>
        <end position="128"/>
    </location>
</feature>
<feature type="compositionally biased region" description="Polar residues" evidence="17">
    <location>
        <begin position="132"/>
        <end position="153"/>
    </location>
</feature>
<dbReference type="PROSITE" id="PS50106">
    <property type="entry name" value="PDZ"/>
    <property type="match status" value="1"/>
</dbReference>
<dbReference type="PROSITE" id="PS50105">
    <property type="entry name" value="SAM_DOMAIN"/>
    <property type="match status" value="1"/>
</dbReference>
<feature type="compositionally biased region" description="Basic and acidic residues" evidence="17">
    <location>
        <begin position="1028"/>
        <end position="1040"/>
    </location>
</feature>
<keyword evidence="10" id="KW-0206">Cytoskeleton</keyword>
<feature type="domain" description="PDZ" evidence="19">
    <location>
        <begin position="423"/>
        <end position="511"/>
    </location>
</feature>
<evidence type="ECO:0000256" key="16">
    <source>
        <dbReference type="SAM" id="Coils"/>
    </source>
</evidence>
<keyword evidence="7" id="KW-0770">Synapse</keyword>
<evidence type="ECO:0000256" key="9">
    <source>
        <dbReference type="ARBA" id="ARBA00023203"/>
    </source>
</evidence>
<feature type="compositionally biased region" description="Basic and acidic residues" evidence="17">
    <location>
        <begin position="32"/>
        <end position="52"/>
    </location>
</feature>
<dbReference type="GO" id="GO:0030425">
    <property type="term" value="C:dendrite"/>
    <property type="evidence" value="ECO:0007669"/>
    <property type="project" value="TreeGrafter"/>
</dbReference>
<dbReference type="SMART" id="SM00454">
    <property type="entry name" value="SAM"/>
    <property type="match status" value="1"/>
</dbReference>
<keyword evidence="8 16" id="KW-0175">Coiled coil</keyword>
<feature type="compositionally biased region" description="Low complexity" evidence="17">
    <location>
        <begin position="795"/>
        <end position="806"/>
    </location>
</feature>
<dbReference type="Gene3D" id="2.30.42.10">
    <property type="match status" value="1"/>
</dbReference>
<name>A0AAD7SIE1_9TELE</name>
<sequence length="1289" mass="141805">MLKTEASGERSTLRSASPHRNAYRAEFQALKKAFDQPRQDGDPKPKGPERAKQPRGRQYGTHVNRIKNMADGSVIKLQPALSERPGGSHSKFSETRKLFEQRVVSQSPVYPSGRDKRGSHEHLDDWRAPRSNRGSNDSLDSLCSRTEAASPTVSQLSAVFENADLQQTGAFRRSASGRALCSPDGLPRHGELSEDDTSSASRRRAARGPAAAGTRYPCQGRGAGGRGGRRGGAEISNEGEETGRPRQAGTSTEAVGVCTDSPASVGAAVCDEAAGSAPDAGAGETAEEKEGRAADNSTRVTGDHVKEPSEEYSGNERVIFNADGDACYQGWGESCTDPEDEAYGDDDAYYDPGSDIREIDGLPEEEEEDVPKSRKIRFSTAPMTVFNTYSNEDYDRRNESVDPVASSAEYELEKRVEKLELFPVELEKDEDGLGISIIGMGVGADAGLEKLGIFVKTVIEGGAAERDDRIKVNDQIVEVDGTSLVGVTQSFAASVLRNTQGVVRFVIGRERPGQVSEVAQLISQTLEQERRQREMLEQHYAQYDADDDERLRIIAHRLGWCGFRNPDNIARCHHTQIYFDHREYATDEEEEQDGPAVTGGEMTIEVFDLPETEEMFSPSELDATKLSQKFRELQIKHTVTEAEIQKLKNKLQAVEREKQRWERERSQLRQSIEDNKERMLKLESYWIEAQTLCHTVNEHLKDTQTQYQALEKKYNKAKKLIKDFQQKELEFIQREEAERKKLEDLEKTHLVEIQALQAKIADLEAELVQLMKQNGGQVNNNNNSAEGRPEPHSPAKAATAADLSKAVPETERLDSEALKARAQLAGKSCRQRPSRSLLRDSLSSTEGDDSLERKASDGCGSPAHGVVRSSLPPALRTSPPPSDCGATETRADPSVEPGAGGDASPRHQLQKDGEEGGSQSQLSSCPSLSLEEETNSKVLDHGSPRRHSKGKGRESTLSSGNSSTDPSAENSPEKLKTKVDGHGPGPPDDSLILTGACVCADIEESPRKRPPCQCEGKRQCGGVLPGQARRDRSEHAEEFHAAAGPVPGSPLRERRPFGPPAVSGPLCEIRELPKGSRPSRLTGDRTNRITVLPRWRRSTPCWDRAPAATVCSPALNDDFSASSTSSADFSGLLAEPRPPGCSRAPPLSSDESLDMIEDEILDEAQQPKQHQWQNRSVLEWNCQQVSRWLMGLNLEQYVPEFTAKNVDGEQLLRVDGTGLKALGVASAQDRALIKKKVKDLKALMEKARRNREKLEKQREKARRKELEQMQKQARKASKSSSEPAEGAAE</sequence>
<gene>
    <name evidence="20" type="ORF">AAFF_G00360200</name>
</gene>
<dbReference type="Proteomes" id="UP001221898">
    <property type="component" value="Unassembled WGS sequence"/>
</dbReference>
<evidence type="ECO:0000256" key="7">
    <source>
        <dbReference type="ARBA" id="ARBA00023018"/>
    </source>
</evidence>
<feature type="compositionally biased region" description="Basic and acidic residues" evidence="17">
    <location>
        <begin position="934"/>
        <end position="943"/>
    </location>
</feature>
<evidence type="ECO:0000256" key="8">
    <source>
        <dbReference type="ARBA" id="ARBA00023054"/>
    </source>
</evidence>
<dbReference type="InterPro" id="IPR001478">
    <property type="entry name" value="PDZ"/>
</dbReference>
<evidence type="ECO:0000256" key="17">
    <source>
        <dbReference type="SAM" id="MobiDB-lite"/>
    </source>
</evidence>
<dbReference type="GO" id="GO:0005737">
    <property type="term" value="C:cytoplasm"/>
    <property type="evidence" value="ECO:0007669"/>
    <property type="project" value="TreeGrafter"/>
</dbReference>
<dbReference type="GO" id="GO:0031175">
    <property type="term" value="P:neuron projection development"/>
    <property type="evidence" value="ECO:0007669"/>
    <property type="project" value="TreeGrafter"/>
</dbReference>
<protein>
    <recommendedName>
        <fullName evidence="12">Neurabin-1</fullName>
    </recommendedName>
    <alternativeName>
        <fullName evidence="14">Neurabin-I</fullName>
    </alternativeName>
    <alternativeName>
        <fullName evidence="13">Neural tissue-specific F-actin-binding protein I</fullName>
    </alternativeName>
    <alternativeName>
        <fullName evidence="15">Protein phosphatase 1 regulatory subunit 9A</fullName>
    </alternativeName>
</protein>
<dbReference type="SUPFAM" id="SSF50156">
    <property type="entry name" value="PDZ domain-like"/>
    <property type="match status" value="1"/>
</dbReference>
<dbReference type="InterPro" id="IPR001660">
    <property type="entry name" value="SAM"/>
</dbReference>
<evidence type="ECO:0000259" key="19">
    <source>
        <dbReference type="PROSITE" id="PS50106"/>
    </source>
</evidence>
<dbReference type="InterPro" id="IPR043446">
    <property type="entry name" value="Neurabin-like"/>
</dbReference>
<keyword evidence="5" id="KW-0221">Differentiation</keyword>
<dbReference type="CDD" id="cd06790">
    <property type="entry name" value="PDZ_neurabin-like"/>
    <property type="match status" value="1"/>
</dbReference>
<feature type="region of interest" description="Disordered" evidence="17">
    <location>
        <begin position="171"/>
        <end position="313"/>
    </location>
</feature>
<feature type="region of interest" description="Disordered" evidence="17">
    <location>
        <begin position="1248"/>
        <end position="1289"/>
    </location>
</feature>
<dbReference type="GO" id="GO:0051015">
    <property type="term" value="F:actin filament binding"/>
    <property type="evidence" value="ECO:0007669"/>
    <property type="project" value="TreeGrafter"/>
</dbReference>